<gene>
    <name evidence="1" type="ORF">PECUL_23A057603</name>
</gene>
<protein>
    <submittedName>
        <fullName evidence="1">Uncharacterized protein</fullName>
    </submittedName>
</protein>
<name>A0AAD1RFU3_PELCU</name>
<sequence length="107" mass="11589">MQDNHILLKFGEWGTQVQAWSSHIHPAEVPTTSNSNVCANIMEAPARGSNYGLVRARETSGMSHIGFNNLSGGLSSTVAYMKQSTRASTLNGYPSVQVENDIDKHSP</sequence>
<dbReference type="AlphaFoldDB" id="A0AAD1RFU3"/>
<organism evidence="1 2">
    <name type="scientific">Pelobates cultripes</name>
    <name type="common">Western spadefoot toad</name>
    <dbReference type="NCBI Taxonomy" id="61616"/>
    <lineage>
        <taxon>Eukaryota</taxon>
        <taxon>Metazoa</taxon>
        <taxon>Chordata</taxon>
        <taxon>Craniata</taxon>
        <taxon>Vertebrata</taxon>
        <taxon>Euteleostomi</taxon>
        <taxon>Amphibia</taxon>
        <taxon>Batrachia</taxon>
        <taxon>Anura</taxon>
        <taxon>Pelobatoidea</taxon>
        <taxon>Pelobatidae</taxon>
        <taxon>Pelobates</taxon>
    </lineage>
</organism>
<evidence type="ECO:0000313" key="2">
    <source>
        <dbReference type="Proteomes" id="UP001295444"/>
    </source>
</evidence>
<accession>A0AAD1RFU3</accession>
<evidence type="ECO:0000313" key="1">
    <source>
        <dbReference type="EMBL" id="CAH2251944.1"/>
    </source>
</evidence>
<keyword evidence="2" id="KW-1185">Reference proteome</keyword>
<proteinExistence type="predicted"/>
<dbReference type="EMBL" id="OW240913">
    <property type="protein sequence ID" value="CAH2251944.1"/>
    <property type="molecule type" value="Genomic_DNA"/>
</dbReference>
<reference evidence="1" key="1">
    <citation type="submission" date="2022-03" db="EMBL/GenBank/DDBJ databases">
        <authorList>
            <person name="Alioto T."/>
            <person name="Alioto T."/>
            <person name="Gomez Garrido J."/>
        </authorList>
    </citation>
    <scope>NUCLEOTIDE SEQUENCE</scope>
</reference>
<dbReference type="Proteomes" id="UP001295444">
    <property type="component" value="Chromosome 02"/>
</dbReference>